<dbReference type="InterPro" id="IPR015424">
    <property type="entry name" value="PyrdxlP-dep_Trfase"/>
</dbReference>
<dbReference type="GO" id="GO:0042802">
    <property type="term" value="F:identical protein binding"/>
    <property type="evidence" value="ECO:0007669"/>
    <property type="project" value="TreeGrafter"/>
</dbReference>
<dbReference type="InterPro" id="IPR015422">
    <property type="entry name" value="PyrdxlP-dep_Trfase_small"/>
</dbReference>
<gene>
    <name evidence="7" type="ORF">F5983_34880</name>
</gene>
<dbReference type="SUPFAM" id="SSF53383">
    <property type="entry name" value="PLP-dependent transferases"/>
    <property type="match status" value="1"/>
</dbReference>
<dbReference type="Pfam" id="PF00202">
    <property type="entry name" value="Aminotran_3"/>
    <property type="match status" value="1"/>
</dbReference>
<dbReference type="AlphaFoldDB" id="A0A5N5EH91"/>
<evidence type="ECO:0000256" key="1">
    <source>
        <dbReference type="ARBA" id="ARBA00001933"/>
    </source>
</evidence>
<comment type="similarity">
    <text evidence="5">Belongs to the class-III pyridoxal-phosphate-dependent aminotransferase family.</text>
</comment>
<feature type="coiled-coil region" evidence="6">
    <location>
        <begin position="136"/>
        <end position="163"/>
    </location>
</feature>
<dbReference type="PANTHER" id="PTHR11986">
    <property type="entry name" value="AMINOTRANSFERASE CLASS III"/>
    <property type="match status" value="1"/>
</dbReference>
<organism evidence="7 8">
    <name type="scientific">Streptomyces arboris</name>
    <dbReference type="NCBI Taxonomy" id="2600619"/>
    <lineage>
        <taxon>Bacteria</taxon>
        <taxon>Bacillati</taxon>
        <taxon>Actinomycetota</taxon>
        <taxon>Actinomycetes</taxon>
        <taxon>Kitasatosporales</taxon>
        <taxon>Streptomycetaceae</taxon>
        <taxon>Streptomyces</taxon>
    </lineage>
</organism>
<comment type="caution">
    <text evidence="7">The sequence shown here is derived from an EMBL/GenBank/DDBJ whole genome shotgun (WGS) entry which is preliminary data.</text>
</comment>
<dbReference type="GO" id="GO:0008483">
    <property type="term" value="F:transaminase activity"/>
    <property type="evidence" value="ECO:0007669"/>
    <property type="project" value="UniProtKB-KW"/>
</dbReference>
<keyword evidence="2 7" id="KW-0032">Aminotransferase</keyword>
<comment type="cofactor">
    <cofactor evidence="1">
        <name>pyridoxal 5'-phosphate</name>
        <dbReference type="ChEBI" id="CHEBI:597326"/>
    </cofactor>
</comment>
<keyword evidence="4 5" id="KW-0663">Pyridoxal phosphate</keyword>
<dbReference type="Gene3D" id="3.40.640.10">
    <property type="entry name" value="Type I PLP-dependent aspartate aminotransferase-like (Major domain)"/>
    <property type="match status" value="2"/>
</dbReference>
<reference evidence="7 8" key="1">
    <citation type="submission" date="2019-09" db="EMBL/GenBank/DDBJ databases">
        <authorList>
            <person name="Liu P."/>
        </authorList>
    </citation>
    <scope>NUCLEOTIDE SEQUENCE [LARGE SCALE GENOMIC DNA]</scope>
    <source>
        <strain evidence="7 8">TRM68085</strain>
    </source>
</reference>
<dbReference type="InterPro" id="IPR050103">
    <property type="entry name" value="Class-III_PLP-dep_AT"/>
</dbReference>
<sequence length="529" mass="56504">MNPESAGVELAEPHLRGLLASAGLDVAYARAEGNVLYRQDDDGRETPVIDFAGGYGSLILGHNHPEIVARAKELLDGQAPIHAQFSAHPYATRLAAELNRIIHRETGTEEPYYATFANTGAEAIEAAVKHAELDRVLRQTELLAEIEAAAKEAEAAVREGTAAVPDAVHARLGVERPAAGEDPLAPLLAELDRRNALVSSRPPVFLALEGGFHGKLMGSVQLTHNEGYRAPFASLGVHARFVPRGRPDALKEVLEESRASLLQLGVEGGEIRLVERAHPVFGAFLLEPIQGEGGIQPLTPEDARHIQEFADASGCPLVIDEIQSGMGRTGALLSSSQLGLRGDYYALAKSLGGGIAKASVMLVREARYRAQFELVHSSTFAKDAFSCHIGLKVLELLEADNGRAYQQATERGAALEAALERVRAAFPDVVEEVRGRGLMLGFEFRDQSGASNEVIGGAARGGLFGYVIAGHLLNGHAIRTFPTASAVNTLRFEPSVLLGDDEIERLETALTDVCVILREGASDRLVLGG</sequence>
<protein>
    <submittedName>
        <fullName evidence="7">Aspartate aminotransferase family protein</fullName>
    </submittedName>
</protein>
<proteinExistence type="inferred from homology"/>
<dbReference type="InterPro" id="IPR015421">
    <property type="entry name" value="PyrdxlP-dep_Trfase_major"/>
</dbReference>
<evidence type="ECO:0000256" key="2">
    <source>
        <dbReference type="ARBA" id="ARBA00022576"/>
    </source>
</evidence>
<evidence type="ECO:0000256" key="3">
    <source>
        <dbReference type="ARBA" id="ARBA00022679"/>
    </source>
</evidence>
<dbReference type="GO" id="GO:0030170">
    <property type="term" value="F:pyridoxal phosphate binding"/>
    <property type="evidence" value="ECO:0007669"/>
    <property type="project" value="InterPro"/>
</dbReference>
<keyword evidence="6" id="KW-0175">Coiled coil</keyword>
<evidence type="ECO:0000256" key="5">
    <source>
        <dbReference type="RuleBase" id="RU003560"/>
    </source>
</evidence>
<dbReference type="Gene3D" id="3.90.1150.10">
    <property type="entry name" value="Aspartate Aminotransferase, domain 1"/>
    <property type="match status" value="2"/>
</dbReference>
<evidence type="ECO:0000313" key="7">
    <source>
        <dbReference type="EMBL" id="KAB2587992.1"/>
    </source>
</evidence>
<dbReference type="RefSeq" id="WP_151513822.1">
    <property type="nucleotide sequence ID" value="NZ_VYUA01000064.1"/>
</dbReference>
<evidence type="ECO:0000256" key="4">
    <source>
        <dbReference type="ARBA" id="ARBA00022898"/>
    </source>
</evidence>
<dbReference type="PIRSF" id="PIRSF000521">
    <property type="entry name" value="Transaminase_4ab_Lys_Orn"/>
    <property type="match status" value="1"/>
</dbReference>
<dbReference type="EMBL" id="VYUA01000064">
    <property type="protein sequence ID" value="KAB2587992.1"/>
    <property type="molecule type" value="Genomic_DNA"/>
</dbReference>
<dbReference type="InterPro" id="IPR005814">
    <property type="entry name" value="Aminotrans_3"/>
</dbReference>
<keyword evidence="8" id="KW-1185">Reference proteome</keyword>
<dbReference type="PANTHER" id="PTHR11986:SF79">
    <property type="entry name" value="ACETYLORNITHINE AMINOTRANSFERASE, MITOCHONDRIAL"/>
    <property type="match status" value="1"/>
</dbReference>
<evidence type="ECO:0000256" key="6">
    <source>
        <dbReference type="SAM" id="Coils"/>
    </source>
</evidence>
<evidence type="ECO:0000313" key="8">
    <source>
        <dbReference type="Proteomes" id="UP000326907"/>
    </source>
</evidence>
<accession>A0A5N5EH91</accession>
<name>A0A5N5EH91_9ACTN</name>
<dbReference type="Proteomes" id="UP000326907">
    <property type="component" value="Unassembled WGS sequence"/>
</dbReference>
<keyword evidence="3 7" id="KW-0808">Transferase</keyword>